<dbReference type="Gene3D" id="1.10.260.40">
    <property type="entry name" value="lambda repressor-like DNA-binding domains"/>
    <property type="match status" value="1"/>
</dbReference>
<evidence type="ECO:0000256" key="1">
    <source>
        <dbReference type="ARBA" id="ARBA00023125"/>
    </source>
</evidence>
<name>A0A8S5NNA4_9CAUD</name>
<dbReference type="SMART" id="SM00530">
    <property type="entry name" value="HTH_XRE"/>
    <property type="match status" value="1"/>
</dbReference>
<dbReference type="PROSITE" id="PS50890">
    <property type="entry name" value="PUA"/>
    <property type="match status" value="1"/>
</dbReference>
<protein>
    <submittedName>
        <fullName evidence="3">Repressor protein CI</fullName>
    </submittedName>
</protein>
<dbReference type="Pfam" id="PF01381">
    <property type="entry name" value="HTH_3"/>
    <property type="match status" value="1"/>
</dbReference>
<dbReference type="GO" id="GO:0003677">
    <property type="term" value="F:DNA binding"/>
    <property type="evidence" value="ECO:0007669"/>
    <property type="project" value="UniProtKB-KW"/>
</dbReference>
<accession>A0A8S5NNA4</accession>
<keyword evidence="1" id="KW-0238">DNA-binding</keyword>
<dbReference type="PANTHER" id="PTHR46558:SF11">
    <property type="entry name" value="HTH-TYPE TRANSCRIPTIONAL REGULATOR XRE"/>
    <property type="match status" value="1"/>
</dbReference>
<organism evidence="3">
    <name type="scientific">Siphoviridae sp. ct1is2</name>
    <dbReference type="NCBI Taxonomy" id="2826273"/>
    <lineage>
        <taxon>Viruses</taxon>
        <taxon>Duplodnaviria</taxon>
        <taxon>Heunggongvirae</taxon>
        <taxon>Uroviricota</taxon>
        <taxon>Caudoviricetes</taxon>
    </lineage>
</organism>
<dbReference type="CDD" id="cd00093">
    <property type="entry name" value="HTH_XRE"/>
    <property type="match status" value="1"/>
</dbReference>
<feature type="domain" description="HTH cro/C1-type" evidence="2">
    <location>
        <begin position="6"/>
        <end position="60"/>
    </location>
</feature>
<dbReference type="InterPro" id="IPR001387">
    <property type="entry name" value="Cro/C1-type_HTH"/>
</dbReference>
<dbReference type="SUPFAM" id="SSF47413">
    <property type="entry name" value="lambda repressor-like DNA-binding domains"/>
    <property type="match status" value="1"/>
</dbReference>
<dbReference type="PANTHER" id="PTHR46558">
    <property type="entry name" value="TRACRIPTIONAL REGULATORY PROTEIN-RELATED-RELATED"/>
    <property type="match status" value="1"/>
</dbReference>
<dbReference type="InterPro" id="IPR010982">
    <property type="entry name" value="Lambda_DNA-bd_dom_sf"/>
</dbReference>
<reference evidence="3" key="1">
    <citation type="journal article" date="2021" name="Proc. Natl. Acad. Sci. U.S.A.">
        <title>A Catalog of Tens of Thousands of Viruses from Human Metagenomes Reveals Hidden Associations with Chronic Diseases.</title>
        <authorList>
            <person name="Tisza M.J."/>
            <person name="Buck C.B."/>
        </authorList>
    </citation>
    <scope>NUCLEOTIDE SEQUENCE</scope>
    <source>
        <strain evidence="3">Ct1is2</strain>
    </source>
</reference>
<proteinExistence type="predicted"/>
<sequence>MFKSRLKELRASRKWTQSDLAKKLNVSQQTIGSWEVGRAEPNSDALAKIAALFGTSVDYLLGIDDEKLPNKPSNKIDTIAAHIDDDVSEEQMNEILNFIEFVKNRDHKK</sequence>
<dbReference type="EMBL" id="BK015204">
    <property type="protein sequence ID" value="DAD95839.1"/>
    <property type="molecule type" value="Genomic_DNA"/>
</dbReference>
<evidence type="ECO:0000313" key="3">
    <source>
        <dbReference type="EMBL" id="DAD95839.1"/>
    </source>
</evidence>
<dbReference type="PROSITE" id="PS50943">
    <property type="entry name" value="HTH_CROC1"/>
    <property type="match status" value="1"/>
</dbReference>
<evidence type="ECO:0000259" key="2">
    <source>
        <dbReference type="PROSITE" id="PS50943"/>
    </source>
</evidence>